<name>A0A545U4S0_9GAMM</name>
<dbReference type="RefSeq" id="WP_142934113.1">
    <property type="nucleotide sequence ID" value="NZ_ML660170.1"/>
</dbReference>
<protein>
    <submittedName>
        <fullName evidence="1">Uncharacterized protein</fullName>
    </submittedName>
</protein>
<dbReference type="Proteomes" id="UP000315439">
    <property type="component" value="Unassembled WGS sequence"/>
</dbReference>
<sequence length="62" mass="6899">MVKIKHQWATFHKGRMKVKACATCGELHLPSNSEKECEGSDVLDSQIVKAGYRLYGGHSSLH</sequence>
<dbReference type="EMBL" id="VIKS01000014">
    <property type="protein sequence ID" value="TQV84469.1"/>
    <property type="molecule type" value="Genomic_DNA"/>
</dbReference>
<reference evidence="1 2" key="1">
    <citation type="submission" date="2019-07" db="EMBL/GenBank/DDBJ databases">
        <title>Draft genome for Aliikangiella sp. M105.</title>
        <authorList>
            <person name="Wang G."/>
        </authorList>
    </citation>
    <scope>NUCLEOTIDE SEQUENCE [LARGE SCALE GENOMIC DNA]</scope>
    <source>
        <strain evidence="1 2">M105</strain>
    </source>
</reference>
<dbReference type="OrthoDB" id="6198698at2"/>
<comment type="caution">
    <text evidence="1">The sequence shown here is derived from an EMBL/GenBank/DDBJ whole genome shotgun (WGS) entry which is preliminary data.</text>
</comment>
<evidence type="ECO:0000313" key="2">
    <source>
        <dbReference type="Proteomes" id="UP000315439"/>
    </source>
</evidence>
<accession>A0A545U4S0</accession>
<dbReference type="AlphaFoldDB" id="A0A545U4S0"/>
<keyword evidence="2" id="KW-1185">Reference proteome</keyword>
<organism evidence="1 2">
    <name type="scientific">Aliikangiella coralliicola</name>
    <dbReference type="NCBI Taxonomy" id="2592383"/>
    <lineage>
        <taxon>Bacteria</taxon>
        <taxon>Pseudomonadati</taxon>
        <taxon>Pseudomonadota</taxon>
        <taxon>Gammaproteobacteria</taxon>
        <taxon>Oceanospirillales</taxon>
        <taxon>Pleioneaceae</taxon>
        <taxon>Aliikangiella</taxon>
    </lineage>
</organism>
<proteinExistence type="predicted"/>
<evidence type="ECO:0000313" key="1">
    <source>
        <dbReference type="EMBL" id="TQV84469.1"/>
    </source>
</evidence>
<gene>
    <name evidence="1" type="ORF">FLL46_22915</name>
</gene>